<sequence>LPALLRPCRPFLSLFSTLPSPSSFSPKAQRPPPAALLSALRRLIDSRWIALRSSVYGDSVFSNFDTPRRTHSVSGESKVMDESEKRKERLRAMRAGDEQDGQSSSAAPMPLLNPLVQLSATPPVADRSPPPSRFDYYTDPMSAYSGNRRSGLAHRLPDSFSSPVHGSSPMAYISSPSSGQGRHFTSPGPVLANNFQVGYSPHQGSYVTPSPVPPYGLWSNPAGTAGPFSGHSSVGMSGSPSVTSSPLGSSRGISASPSFGQGVSLSADPGRGSWSANRGRGRGSPIVNSGTGSSWQPRSYQSPSSGRGSSQRGRFSKESESARESPWTFFNKLMLLDPWDGLEPVVGCILEPKTKSATPDSQQSWLPESIRAKRVKVKETSSVSHSQGSLADYIALAMEEAVNDQNA</sequence>
<feature type="compositionally biased region" description="Polar residues" evidence="1">
    <location>
        <begin position="286"/>
        <end position="295"/>
    </location>
</feature>
<dbReference type="PANTHER" id="PTHR36054">
    <property type="entry name" value="PROTEIN SICKLE"/>
    <property type="match status" value="1"/>
</dbReference>
<dbReference type="OrthoDB" id="1935385at2759"/>
<evidence type="ECO:0000313" key="2">
    <source>
        <dbReference type="EMBL" id="MQL95894.1"/>
    </source>
</evidence>
<proteinExistence type="predicted"/>
<accession>A0A843VS86</accession>
<gene>
    <name evidence="2" type="ORF">Taro_028563</name>
</gene>
<protein>
    <submittedName>
        <fullName evidence="2">Uncharacterized protein</fullName>
    </submittedName>
</protein>
<reference evidence="2" key="1">
    <citation type="submission" date="2017-07" db="EMBL/GenBank/DDBJ databases">
        <title>Taro Niue Genome Assembly and Annotation.</title>
        <authorList>
            <person name="Atibalentja N."/>
            <person name="Keating K."/>
            <person name="Fields C.J."/>
        </authorList>
    </citation>
    <scope>NUCLEOTIDE SEQUENCE</scope>
    <source>
        <strain evidence="2">Niue_2</strain>
        <tissue evidence="2">Leaf</tissue>
    </source>
</reference>
<dbReference type="EMBL" id="NMUH01001850">
    <property type="protein sequence ID" value="MQL95894.1"/>
    <property type="molecule type" value="Genomic_DNA"/>
</dbReference>
<dbReference type="GO" id="GO:0000398">
    <property type="term" value="P:mRNA splicing, via spliceosome"/>
    <property type="evidence" value="ECO:0007669"/>
    <property type="project" value="InterPro"/>
</dbReference>
<dbReference type="InterPro" id="IPR039292">
    <property type="entry name" value="SICKLE"/>
</dbReference>
<keyword evidence="3" id="KW-1185">Reference proteome</keyword>
<dbReference type="GO" id="GO:0035196">
    <property type="term" value="P:miRNA processing"/>
    <property type="evidence" value="ECO:0007669"/>
    <property type="project" value="InterPro"/>
</dbReference>
<dbReference type="Proteomes" id="UP000652761">
    <property type="component" value="Unassembled WGS sequence"/>
</dbReference>
<feature type="compositionally biased region" description="Low complexity" evidence="1">
    <location>
        <begin position="229"/>
        <end position="252"/>
    </location>
</feature>
<feature type="compositionally biased region" description="Basic and acidic residues" evidence="1">
    <location>
        <begin position="78"/>
        <end position="89"/>
    </location>
</feature>
<feature type="region of interest" description="Disordered" evidence="1">
    <location>
        <begin position="66"/>
        <end position="89"/>
    </location>
</feature>
<feature type="region of interest" description="Disordered" evidence="1">
    <location>
        <begin position="229"/>
        <end position="324"/>
    </location>
</feature>
<evidence type="ECO:0000256" key="1">
    <source>
        <dbReference type="SAM" id="MobiDB-lite"/>
    </source>
</evidence>
<name>A0A843VS86_COLES</name>
<feature type="non-terminal residue" evidence="2">
    <location>
        <position position="407"/>
    </location>
</feature>
<comment type="caution">
    <text evidence="2">The sequence shown here is derived from an EMBL/GenBank/DDBJ whole genome shotgun (WGS) entry which is preliminary data.</text>
</comment>
<feature type="compositionally biased region" description="Low complexity" evidence="1">
    <location>
        <begin position="296"/>
        <end position="313"/>
    </location>
</feature>
<dbReference type="PANTHER" id="PTHR36054:SF2">
    <property type="entry name" value="PROTEIN SICKLE"/>
    <property type="match status" value="1"/>
</dbReference>
<organism evidence="2 3">
    <name type="scientific">Colocasia esculenta</name>
    <name type="common">Wild taro</name>
    <name type="synonym">Arum esculentum</name>
    <dbReference type="NCBI Taxonomy" id="4460"/>
    <lineage>
        <taxon>Eukaryota</taxon>
        <taxon>Viridiplantae</taxon>
        <taxon>Streptophyta</taxon>
        <taxon>Embryophyta</taxon>
        <taxon>Tracheophyta</taxon>
        <taxon>Spermatophyta</taxon>
        <taxon>Magnoliopsida</taxon>
        <taxon>Liliopsida</taxon>
        <taxon>Araceae</taxon>
        <taxon>Aroideae</taxon>
        <taxon>Colocasieae</taxon>
        <taxon>Colocasia</taxon>
    </lineage>
</organism>
<evidence type="ECO:0000313" key="3">
    <source>
        <dbReference type="Proteomes" id="UP000652761"/>
    </source>
</evidence>
<dbReference type="AlphaFoldDB" id="A0A843VS86"/>
<feature type="compositionally biased region" description="Polar residues" evidence="1">
    <location>
        <begin position="253"/>
        <end position="264"/>
    </location>
</feature>